<protein>
    <recommendedName>
        <fullName evidence="4">DUF1254 domain-containing protein</fullName>
    </recommendedName>
</protein>
<dbReference type="InterPro" id="IPR037050">
    <property type="entry name" value="DUF1254_sf"/>
</dbReference>
<feature type="domain" description="DUF1214" evidence="1">
    <location>
        <begin position="305"/>
        <end position="413"/>
    </location>
</feature>
<dbReference type="SUPFAM" id="SSF160935">
    <property type="entry name" value="VPA0735-like"/>
    <property type="match status" value="1"/>
</dbReference>
<evidence type="ECO:0000313" key="3">
    <source>
        <dbReference type="EMBL" id="TYQ03350.1"/>
    </source>
</evidence>
<dbReference type="EMBL" id="VNIQ01000005">
    <property type="protein sequence ID" value="TYQ03350.1"/>
    <property type="molecule type" value="Genomic_DNA"/>
</dbReference>
<reference evidence="3" key="1">
    <citation type="submission" date="2019-07" db="EMBL/GenBank/DDBJ databases">
        <title>Genomic Encyclopedia of Type Strains, Phase IV (KMG-IV): sequencing the most valuable type-strain genomes for metagenomic binning, comparative biology and taxonomic classification.</title>
        <authorList>
            <person name="Goeker M."/>
        </authorList>
    </citation>
    <scope>NUCLEOTIDE SEQUENCE</scope>
    <source>
        <strain evidence="3">DSM 44596</strain>
    </source>
</reference>
<evidence type="ECO:0000259" key="1">
    <source>
        <dbReference type="Pfam" id="PF06742"/>
    </source>
</evidence>
<feature type="domain" description="DUF1254" evidence="2">
    <location>
        <begin position="41"/>
        <end position="163"/>
    </location>
</feature>
<proteinExistence type="predicted"/>
<evidence type="ECO:0000259" key="2">
    <source>
        <dbReference type="Pfam" id="PF06863"/>
    </source>
</evidence>
<dbReference type="Pfam" id="PF06863">
    <property type="entry name" value="DUF1254"/>
    <property type="match status" value="1"/>
</dbReference>
<sequence>MSALTETAAAAYFYYYPLVENLRQVERYVTTGVGSNPATPFNSFSHARKLAGPEDTFVTINNDTVYSMAQLDLSGGPLRLDVPATGDRYYVLQFVDAWTNNIAYVGTRATGNEAGSFLIVPPGWTGESEHPVVQASTDIVSIVGRFACTGPGDIPAVTKLQDLLILELLDPAATVNGLPAVDANLTDELLFWQQAHRWSQAFPAPTAESALIEQFSGLWSPDVDSDDLRAWYADGVAELEDATKHGQAPVFNGWTVGLHLFDYNLYNLGLGTIDDDRWKILDEKVRIVERAIACRLGLWGNHAYEAVYAQAFTDVTGAPLIGENTYLINFPEKPPVGAFWSITLYDIPRYYLVDNPIDRYSIGDRTAGIRYETDGSLRITISKDAPTDATARANWLPSPDAAFRLVLRLYMPGEAILDETYSYPPVERVSNQDT</sequence>
<dbReference type="Gene3D" id="2.60.120.600">
    <property type="entry name" value="Domain of unknown function DUF1214, C-terminal domain"/>
    <property type="match status" value="1"/>
</dbReference>
<dbReference type="AlphaFoldDB" id="A0A652YNB3"/>
<dbReference type="PANTHER" id="PTHR36509:SF2">
    <property type="entry name" value="BLL3101 PROTEIN"/>
    <property type="match status" value="1"/>
</dbReference>
<dbReference type="InterPro" id="IPR010621">
    <property type="entry name" value="DUF1214"/>
</dbReference>
<comment type="caution">
    <text evidence="3">The sequence shown here is derived from an EMBL/GenBank/DDBJ whole genome shotgun (WGS) entry which is preliminary data.</text>
</comment>
<dbReference type="Pfam" id="PF06742">
    <property type="entry name" value="DUF1214"/>
    <property type="match status" value="1"/>
</dbReference>
<gene>
    <name evidence="3" type="ORF">FNL38_105505</name>
</gene>
<dbReference type="InterPro" id="IPR037049">
    <property type="entry name" value="DUF1214_C_sf"/>
</dbReference>
<dbReference type="PANTHER" id="PTHR36509">
    <property type="entry name" value="BLL3101 PROTEIN"/>
    <property type="match status" value="1"/>
</dbReference>
<dbReference type="Gene3D" id="2.60.40.1610">
    <property type="entry name" value="Domain of unknown function DUF1254"/>
    <property type="match status" value="1"/>
</dbReference>
<name>A0A652YNB3_NOCGL</name>
<organism evidence="3">
    <name type="scientific">Nocardia globerula</name>
    <dbReference type="NCBI Taxonomy" id="1818"/>
    <lineage>
        <taxon>Bacteria</taxon>
        <taxon>Bacillati</taxon>
        <taxon>Actinomycetota</taxon>
        <taxon>Actinomycetes</taxon>
        <taxon>Mycobacteriales</taxon>
        <taxon>Nocardiaceae</taxon>
        <taxon>Nocardia</taxon>
    </lineage>
</organism>
<evidence type="ECO:0008006" key="4">
    <source>
        <dbReference type="Google" id="ProtNLM"/>
    </source>
</evidence>
<accession>A0A652YNB3</accession>
<dbReference type="InterPro" id="IPR010679">
    <property type="entry name" value="DUF1254"/>
</dbReference>